<protein>
    <submittedName>
        <fullName evidence="2">Uncharacterized protein</fullName>
    </submittedName>
</protein>
<sequence length="177" mass="19954">MAEKPTQHQIETPSQAPPASKTITPPGVKAIEHWSLFGRPGHPSPTRVTASAWKREPFKKPEHAAWHVPIPADQLGTLLNGFCPSAMEDKWFVYAEGPDAEGRVLIHMHRSWTGKKIVELEIKIRGDSEEEKKTGSAEIMGITWEMDEEVIRDHSEEKAKYNALEVCKWVLGVRLVE</sequence>
<dbReference type="AlphaFoldDB" id="R7YJ39"/>
<dbReference type="OMA" id="MNCELES"/>
<feature type="region of interest" description="Disordered" evidence="1">
    <location>
        <begin position="1"/>
        <end position="25"/>
    </location>
</feature>
<proteinExistence type="predicted"/>
<name>R7YJ39_CONA1</name>
<gene>
    <name evidence="2" type="ORF">W97_00836</name>
</gene>
<dbReference type="GeneID" id="19898147"/>
<organism evidence="2 3">
    <name type="scientific">Coniosporium apollinis (strain CBS 100218)</name>
    <name type="common">Rock-inhabiting black yeast</name>
    <dbReference type="NCBI Taxonomy" id="1168221"/>
    <lineage>
        <taxon>Eukaryota</taxon>
        <taxon>Fungi</taxon>
        <taxon>Dikarya</taxon>
        <taxon>Ascomycota</taxon>
        <taxon>Pezizomycotina</taxon>
        <taxon>Dothideomycetes</taxon>
        <taxon>Dothideomycetes incertae sedis</taxon>
        <taxon>Coniosporium</taxon>
    </lineage>
</organism>
<evidence type="ECO:0000313" key="2">
    <source>
        <dbReference type="EMBL" id="EON61621.1"/>
    </source>
</evidence>
<reference evidence="3" key="1">
    <citation type="submission" date="2012-06" db="EMBL/GenBank/DDBJ databases">
        <title>The genome sequence of Coniosporium apollinis CBS 100218.</title>
        <authorList>
            <consortium name="The Broad Institute Genome Sequencing Platform"/>
            <person name="Cuomo C."/>
            <person name="Gorbushina A."/>
            <person name="Noack S."/>
            <person name="Walker B."/>
            <person name="Young S.K."/>
            <person name="Zeng Q."/>
            <person name="Gargeya S."/>
            <person name="Fitzgerald M."/>
            <person name="Haas B."/>
            <person name="Abouelleil A."/>
            <person name="Alvarado L."/>
            <person name="Arachchi H.M."/>
            <person name="Berlin A.M."/>
            <person name="Chapman S.B."/>
            <person name="Goldberg J."/>
            <person name="Griggs A."/>
            <person name="Gujja S."/>
            <person name="Hansen M."/>
            <person name="Howarth C."/>
            <person name="Imamovic A."/>
            <person name="Larimer J."/>
            <person name="McCowan C."/>
            <person name="Montmayeur A."/>
            <person name="Murphy C."/>
            <person name="Neiman D."/>
            <person name="Pearson M."/>
            <person name="Priest M."/>
            <person name="Roberts A."/>
            <person name="Saif S."/>
            <person name="Shea T."/>
            <person name="Sisk P."/>
            <person name="Sykes S."/>
            <person name="Wortman J."/>
            <person name="Nusbaum C."/>
            <person name="Birren B."/>
        </authorList>
    </citation>
    <scope>NUCLEOTIDE SEQUENCE [LARGE SCALE GENOMIC DNA]</scope>
    <source>
        <strain evidence="3">CBS 100218</strain>
    </source>
</reference>
<evidence type="ECO:0000256" key="1">
    <source>
        <dbReference type="SAM" id="MobiDB-lite"/>
    </source>
</evidence>
<dbReference type="RefSeq" id="XP_007776938.1">
    <property type="nucleotide sequence ID" value="XM_007778748.1"/>
</dbReference>
<evidence type="ECO:0000313" key="3">
    <source>
        <dbReference type="Proteomes" id="UP000016924"/>
    </source>
</evidence>
<keyword evidence="3" id="KW-1185">Reference proteome</keyword>
<dbReference type="Proteomes" id="UP000016924">
    <property type="component" value="Unassembled WGS sequence"/>
</dbReference>
<dbReference type="EMBL" id="JH767556">
    <property type="protein sequence ID" value="EON61621.1"/>
    <property type="molecule type" value="Genomic_DNA"/>
</dbReference>
<accession>R7YJ39</accession>
<dbReference type="STRING" id="1168221.R7YJ39"/>
<dbReference type="OrthoDB" id="4521980at2759"/>
<dbReference type="eggNOG" id="ENOG502SFQG">
    <property type="taxonomic scope" value="Eukaryota"/>
</dbReference>
<dbReference type="HOGENOM" id="CLU_118689_0_0_1"/>